<comment type="caution">
    <text evidence="12">The sequence shown here is derived from an EMBL/GenBank/DDBJ whole genome shotgun (WGS) entry which is preliminary data.</text>
</comment>
<dbReference type="OrthoDB" id="4337829at2"/>
<comment type="subcellular location">
    <subcellularLocation>
        <location evidence="1">Cytoplasm</location>
    </subcellularLocation>
</comment>
<proteinExistence type="inferred from homology"/>
<keyword evidence="7" id="KW-0239">DNA-directed DNA polymerase</keyword>
<evidence type="ECO:0000256" key="7">
    <source>
        <dbReference type="ARBA" id="ARBA00022932"/>
    </source>
</evidence>
<dbReference type="InterPro" id="IPR046938">
    <property type="entry name" value="DNA_clamp_sf"/>
</dbReference>
<dbReference type="CDD" id="cd00140">
    <property type="entry name" value="beta_clamp"/>
    <property type="match status" value="1"/>
</dbReference>
<feature type="domain" description="DNA polymerase III beta sliding clamp C-terminal" evidence="11">
    <location>
        <begin position="248"/>
        <end position="350"/>
    </location>
</feature>
<evidence type="ECO:0000313" key="13">
    <source>
        <dbReference type="Proteomes" id="UP000295444"/>
    </source>
</evidence>
<evidence type="ECO:0000259" key="11">
    <source>
        <dbReference type="Pfam" id="PF02768"/>
    </source>
</evidence>
<sequence length="365" mass="38538">MDLTVTTADLAAVAADAVRLVPGKLLDPVLAGLLLEAGPRGVVAAATDRDRAARLECPALVHTEGRVLVPAKPLAETLRALDLPQVRLVVEGSRLAIRAPGARFALPLLDADSHPGVASLPRVVGSVDASVLTSALGVVAATASRDDALPMFTGVRMRAEGDRLVVLASDRYRLAVASLPWEPTGEAFDAMIPATLLLEVARQAPDGAQVTLHADGDRVGLAWHHAVVTTSLLDAGFLHESKVSVSDVDTTVEVDADAMAGAVRRVSLYADTRGTLRLEVGDGEVWLRGADQQAGEAEESVKAEVSGGRTSPTFQSRFLVDALKAFAGRRVRIELQPGLRATVFRAADEDPTDLRYLVVPIMPRT</sequence>
<comment type="similarity">
    <text evidence="2">Belongs to the beta sliding clamp family.</text>
</comment>
<dbReference type="InterPro" id="IPR022637">
    <property type="entry name" value="DNA_polIII_beta_cen"/>
</dbReference>
<keyword evidence="5" id="KW-0548">Nucleotidyltransferase</keyword>
<accession>A0A4R6SL24</accession>
<dbReference type="PANTHER" id="PTHR30478:SF0">
    <property type="entry name" value="BETA SLIDING CLAMP"/>
    <property type="match status" value="1"/>
</dbReference>
<dbReference type="GO" id="GO:0009360">
    <property type="term" value="C:DNA polymerase III complex"/>
    <property type="evidence" value="ECO:0007669"/>
    <property type="project" value="InterPro"/>
</dbReference>
<evidence type="ECO:0000256" key="1">
    <source>
        <dbReference type="ARBA" id="ARBA00004496"/>
    </source>
</evidence>
<dbReference type="NCBIfam" id="TIGR00663">
    <property type="entry name" value="dnan"/>
    <property type="match status" value="1"/>
</dbReference>
<dbReference type="Gene3D" id="3.10.150.10">
    <property type="entry name" value="DNA Polymerase III, subunit A, domain 2"/>
    <property type="match status" value="3"/>
</dbReference>
<dbReference type="RefSeq" id="WP_133847636.1">
    <property type="nucleotide sequence ID" value="NZ_SNXZ01000001.1"/>
</dbReference>
<evidence type="ECO:0000259" key="10">
    <source>
        <dbReference type="Pfam" id="PF02767"/>
    </source>
</evidence>
<feature type="domain" description="DNA polymerase III beta sliding clamp central" evidence="10">
    <location>
        <begin position="127"/>
        <end position="237"/>
    </location>
</feature>
<evidence type="ECO:0000256" key="2">
    <source>
        <dbReference type="ARBA" id="ARBA00010752"/>
    </source>
</evidence>
<dbReference type="GO" id="GO:0003887">
    <property type="term" value="F:DNA-directed DNA polymerase activity"/>
    <property type="evidence" value="ECO:0007669"/>
    <property type="project" value="UniProtKB-KW"/>
</dbReference>
<keyword evidence="13" id="KW-1185">Reference proteome</keyword>
<dbReference type="InterPro" id="IPR001001">
    <property type="entry name" value="DNA_polIII_beta"/>
</dbReference>
<keyword evidence="8" id="KW-0238">DNA-binding</keyword>
<evidence type="ECO:0000256" key="4">
    <source>
        <dbReference type="ARBA" id="ARBA00022679"/>
    </source>
</evidence>
<dbReference type="Pfam" id="PF00712">
    <property type="entry name" value="DNA_pol3_beta"/>
    <property type="match status" value="1"/>
</dbReference>
<feature type="domain" description="DNA polymerase III beta sliding clamp N-terminal" evidence="9">
    <location>
        <begin position="1"/>
        <end position="115"/>
    </location>
</feature>
<dbReference type="SMART" id="SM00480">
    <property type="entry name" value="POL3Bc"/>
    <property type="match status" value="1"/>
</dbReference>
<evidence type="ECO:0000256" key="6">
    <source>
        <dbReference type="ARBA" id="ARBA00022705"/>
    </source>
</evidence>
<reference evidence="12 13" key="1">
    <citation type="submission" date="2019-03" db="EMBL/GenBank/DDBJ databases">
        <title>Genomic Encyclopedia of Type Strains, Phase IV (KMG-IV): sequencing the most valuable type-strain genomes for metagenomic binning, comparative biology and taxonomic classification.</title>
        <authorList>
            <person name="Goeker M."/>
        </authorList>
    </citation>
    <scope>NUCLEOTIDE SEQUENCE [LARGE SCALE GENOMIC DNA]</scope>
    <source>
        <strain evidence="12 13">DSM 45361</strain>
    </source>
</reference>
<name>A0A4R6SL24_LABRH</name>
<dbReference type="GO" id="GO:0005737">
    <property type="term" value="C:cytoplasm"/>
    <property type="evidence" value="ECO:0007669"/>
    <property type="project" value="UniProtKB-SubCell"/>
</dbReference>
<dbReference type="GO" id="GO:0006271">
    <property type="term" value="P:DNA strand elongation involved in DNA replication"/>
    <property type="evidence" value="ECO:0007669"/>
    <property type="project" value="TreeGrafter"/>
</dbReference>
<evidence type="ECO:0000259" key="9">
    <source>
        <dbReference type="Pfam" id="PF00712"/>
    </source>
</evidence>
<dbReference type="EMBL" id="SNXZ01000001">
    <property type="protein sequence ID" value="TDQ04779.1"/>
    <property type="molecule type" value="Genomic_DNA"/>
</dbReference>
<keyword evidence="3" id="KW-0963">Cytoplasm</keyword>
<dbReference type="GO" id="GO:0003677">
    <property type="term" value="F:DNA binding"/>
    <property type="evidence" value="ECO:0007669"/>
    <property type="project" value="UniProtKB-KW"/>
</dbReference>
<dbReference type="SUPFAM" id="SSF55979">
    <property type="entry name" value="DNA clamp"/>
    <property type="match status" value="3"/>
</dbReference>
<dbReference type="Pfam" id="PF02767">
    <property type="entry name" value="DNA_pol3_beta_2"/>
    <property type="match status" value="1"/>
</dbReference>
<dbReference type="InterPro" id="IPR022635">
    <property type="entry name" value="DNA_polIII_beta_C"/>
</dbReference>
<protein>
    <submittedName>
        <fullName evidence="12">DNA polymerase-3 subunit beta</fullName>
    </submittedName>
</protein>
<dbReference type="PANTHER" id="PTHR30478">
    <property type="entry name" value="DNA POLYMERASE III SUBUNIT BETA"/>
    <property type="match status" value="1"/>
</dbReference>
<dbReference type="Proteomes" id="UP000295444">
    <property type="component" value="Unassembled WGS sequence"/>
</dbReference>
<evidence type="ECO:0000256" key="8">
    <source>
        <dbReference type="ARBA" id="ARBA00023125"/>
    </source>
</evidence>
<dbReference type="InterPro" id="IPR022634">
    <property type="entry name" value="DNA_polIII_beta_N"/>
</dbReference>
<evidence type="ECO:0000256" key="5">
    <source>
        <dbReference type="ARBA" id="ARBA00022695"/>
    </source>
</evidence>
<keyword evidence="6" id="KW-0235">DNA replication</keyword>
<keyword evidence="4" id="KW-0808">Transferase</keyword>
<dbReference type="GO" id="GO:0008408">
    <property type="term" value="F:3'-5' exonuclease activity"/>
    <property type="evidence" value="ECO:0007669"/>
    <property type="project" value="InterPro"/>
</dbReference>
<dbReference type="AlphaFoldDB" id="A0A4R6SL24"/>
<dbReference type="Pfam" id="PF02768">
    <property type="entry name" value="DNA_pol3_beta_3"/>
    <property type="match status" value="1"/>
</dbReference>
<evidence type="ECO:0000256" key="3">
    <source>
        <dbReference type="ARBA" id="ARBA00022490"/>
    </source>
</evidence>
<evidence type="ECO:0000313" key="12">
    <source>
        <dbReference type="EMBL" id="TDQ04779.1"/>
    </source>
</evidence>
<gene>
    <name evidence="12" type="ORF">EV186_101736</name>
</gene>
<organism evidence="12 13">
    <name type="scientific">Labedaea rhizosphaerae</name>
    <dbReference type="NCBI Taxonomy" id="598644"/>
    <lineage>
        <taxon>Bacteria</taxon>
        <taxon>Bacillati</taxon>
        <taxon>Actinomycetota</taxon>
        <taxon>Actinomycetes</taxon>
        <taxon>Pseudonocardiales</taxon>
        <taxon>Pseudonocardiaceae</taxon>
        <taxon>Labedaea</taxon>
    </lineage>
</organism>